<accession>A0AAE0H2M6</accession>
<organism evidence="2 3">
    <name type="scientific">Cymbomonas tetramitiformis</name>
    <dbReference type="NCBI Taxonomy" id="36881"/>
    <lineage>
        <taxon>Eukaryota</taxon>
        <taxon>Viridiplantae</taxon>
        <taxon>Chlorophyta</taxon>
        <taxon>Pyramimonadophyceae</taxon>
        <taxon>Pyramimonadales</taxon>
        <taxon>Pyramimonadaceae</taxon>
        <taxon>Cymbomonas</taxon>
    </lineage>
</organism>
<feature type="region of interest" description="Disordered" evidence="1">
    <location>
        <begin position="327"/>
        <end position="347"/>
    </location>
</feature>
<keyword evidence="3" id="KW-1185">Reference proteome</keyword>
<evidence type="ECO:0000256" key="1">
    <source>
        <dbReference type="SAM" id="MobiDB-lite"/>
    </source>
</evidence>
<comment type="caution">
    <text evidence="2">The sequence shown here is derived from an EMBL/GenBank/DDBJ whole genome shotgun (WGS) entry which is preliminary data.</text>
</comment>
<name>A0AAE0H2M6_9CHLO</name>
<gene>
    <name evidence="2" type="ORF">CYMTET_3674</name>
</gene>
<sequence>MARAFDNKDSDVLIDSRTIINLERVYFCNHCVRYCRAQILDGLCTRFWYFDGIDPADLKLHPEFREYTTRKLGRFLDKAVDQILVQGFVVYRVEAARKGVLYPFPCVVPVDDETRYVIRRRDNPENMVSTIRRDKRDSWFLNATSHNDSEKNRMVTYYFGEDEPDPRTGDIRSVMRSVYYQISLTQNIEHSAMYSERTRSMPSVLTKRKTDQAFDERFLSNDIDTTSDERAMLVMENMHLRDRMDTALQSSKNDETRQRQAVESEPRMTLDMYQVPDPLDGWNNFPRFVPLPMDADVAPSPVPGARGDLTALQSNCDTAIRRAFGFNDTPSKGNVRPDVRDTQRDGGADDLNARRLYMLRATVQSLLRDVWKVCYAQTFSSTGLVVPRIGNEDLQTLRTVEPWNDDANEVASKNARS</sequence>
<proteinExistence type="predicted"/>
<dbReference type="EMBL" id="LGRX02000340">
    <property type="protein sequence ID" value="KAK3288850.1"/>
    <property type="molecule type" value="Genomic_DNA"/>
</dbReference>
<evidence type="ECO:0000313" key="3">
    <source>
        <dbReference type="Proteomes" id="UP001190700"/>
    </source>
</evidence>
<reference evidence="2 3" key="1">
    <citation type="journal article" date="2015" name="Genome Biol. Evol.">
        <title>Comparative Genomics of a Bacterivorous Green Alga Reveals Evolutionary Causalities and Consequences of Phago-Mixotrophic Mode of Nutrition.</title>
        <authorList>
            <person name="Burns J.A."/>
            <person name="Paasch A."/>
            <person name="Narechania A."/>
            <person name="Kim E."/>
        </authorList>
    </citation>
    <scope>NUCLEOTIDE SEQUENCE [LARGE SCALE GENOMIC DNA]</scope>
    <source>
        <strain evidence="2 3">PLY_AMNH</strain>
    </source>
</reference>
<dbReference type="Proteomes" id="UP001190700">
    <property type="component" value="Unassembled WGS sequence"/>
</dbReference>
<evidence type="ECO:0000313" key="2">
    <source>
        <dbReference type="EMBL" id="KAK3288850.1"/>
    </source>
</evidence>
<protein>
    <submittedName>
        <fullName evidence="2">Uncharacterized protein</fullName>
    </submittedName>
</protein>
<dbReference type="AlphaFoldDB" id="A0AAE0H2M6"/>
<feature type="compositionally biased region" description="Basic and acidic residues" evidence="1">
    <location>
        <begin position="335"/>
        <end position="347"/>
    </location>
</feature>